<accession>A0AAN4W4Q0</accession>
<dbReference type="RefSeq" id="WP_338239576.1">
    <property type="nucleotide sequence ID" value="NZ_BQKE01000006.1"/>
</dbReference>
<dbReference type="AlphaFoldDB" id="A0AAN4W4Q0"/>
<name>A0AAN4W4Q0_9BACT</name>
<proteinExistence type="predicted"/>
<gene>
    <name evidence="1" type="ORF">PEDI_50670</name>
</gene>
<dbReference type="Proteomes" id="UP001310022">
    <property type="component" value="Unassembled WGS sequence"/>
</dbReference>
<keyword evidence="2" id="KW-1185">Reference proteome</keyword>
<dbReference type="EMBL" id="BQKE01000006">
    <property type="protein sequence ID" value="GJM64515.1"/>
    <property type="molecule type" value="Genomic_DNA"/>
</dbReference>
<evidence type="ECO:0000313" key="1">
    <source>
        <dbReference type="EMBL" id="GJM64515.1"/>
    </source>
</evidence>
<comment type="caution">
    <text evidence="1">The sequence shown here is derived from an EMBL/GenBank/DDBJ whole genome shotgun (WGS) entry which is preliminary data.</text>
</comment>
<organism evidence="1 2">
    <name type="scientific">Persicobacter diffluens</name>
    <dbReference type="NCBI Taxonomy" id="981"/>
    <lineage>
        <taxon>Bacteria</taxon>
        <taxon>Pseudomonadati</taxon>
        <taxon>Bacteroidota</taxon>
        <taxon>Cytophagia</taxon>
        <taxon>Cytophagales</taxon>
        <taxon>Persicobacteraceae</taxon>
        <taxon>Persicobacter</taxon>
    </lineage>
</organism>
<sequence length="56" mass="6402">MKKGNLPVSLVVDELATFFIYQLDTLIATARENMVAVLLAFQDLLSWKDVRETDRC</sequence>
<reference evidence="1 2" key="1">
    <citation type="submission" date="2021-12" db="EMBL/GenBank/DDBJ databases">
        <title>Genome sequencing of bacteria with rrn-lacking chromosome and rrn-plasmid.</title>
        <authorList>
            <person name="Anda M."/>
            <person name="Iwasaki W."/>
        </authorList>
    </citation>
    <scope>NUCLEOTIDE SEQUENCE [LARGE SCALE GENOMIC DNA]</scope>
    <source>
        <strain evidence="1 2">NBRC 15940</strain>
    </source>
</reference>
<evidence type="ECO:0000313" key="2">
    <source>
        <dbReference type="Proteomes" id="UP001310022"/>
    </source>
</evidence>
<evidence type="ECO:0008006" key="3">
    <source>
        <dbReference type="Google" id="ProtNLM"/>
    </source>
</evidence>
<protein>
    <recommendedName>
        <fullName evidence="3">TraD/TraG TraM recognition site domain-containing protein</fullName>
    </recommendedName>
</protein>